<dbReference type="InterPro" id="IPR037066">
    <property type="entry name" value="Plug_dom_sf"/>
</dbReference>
<keyword evidence="10 15" id="KW-0798">TonB box</keyword>
<sequence>MKPSKHITSRKHSPLSLRSTSAAALAILLPLAGHAASAADAPAAAPAAAAPAVEPADAQSARPHEVHINGERENEYKADRAGSAKYTEALVDTPQTIMVIKKELFQQQGATTLTEALRNTPGVGTFFLGENGSTNTGDAIYMRGFDSSGSLFVDGIRDIGSVSRDVFNIEQIDVLKGPAGTDNGRGAPTGSINLNTKQPFLKNSNGASVTAGSAHNRRGSADLNVVLDAASGTALRLNLLDQDSGNPARDVVKNKRWGIAPSLAFGLNGGTRLYIDYLHVKQDNLPDGGVPTIGLPGYTPPAATRTELATAAKVDPQNFYGSAADFDHVKADMGTVIIDHEFSPKLRLRNTSRYGKTQQFYLLSAFMGTTANIITAPSATYPAVRTADPSTWLLARTTRTNKDQRNTILANQTTLTADFDTNGLKHTLVAGLDLTDEKQNNWTNTGLGALVPANLYRPVPGIQPTALSPVRNGARTQGESVTESGYLLDTIKIGEQWLLGASVRLDHFDTTYDAVTLSTAAANPTLPVNTQIPAHFEVSDQLVSGKLSATYKPTANSSVYALWANSKQPPGSNLALSGSANSASNPIFQPQVSVTTEVGTKWDLLDKKMGVSAALYRTEVKNEVEQDPVDLRYYQTGRKRVQGVELGATGELARNWLLSAGYTWMDTKVEAGRVISASGENSLTYTPKHAFTSWTTYTLPMGVKIGGGARYNGRLLRGTDGAVGTPAYTNAYWVADAMAEYSVNRYVDLRLNVYNLFDKEYVAAINKSGYRYTPGAPRWATLTANFHF</sequence>
<dbReference type="KEGG" id="mfy:HH212_00550"/>
<dbReference type="SUPFAM" id="SSF56935">
    <property type="entry name" value="Porins"/>
    <property type="match status" value="1"/>
</dbReference>
<dbReference type="Proteomes" id="UP000502415">
    <property type="component" value="Chromosome"/>
</dbReference>
<dbReference type="InterPro" id="IPR036942">
    <property type="entry name" value="Beta-barrel_TonB_sf"/>
</dbReference>
<dbReference type="InterPro" id="IPR010105">
    <property type="entry name" value="TonB_sidphr_rcpt"/>
</dbReference>
<dbReference type="Pfam" id="PF00593">
    <property type="entry name" value="TonB_dep_Rec_b-barrel"/>
    <property type="match status" value="1"/>
</dbReference>
<feature type="domain" description="TonB-dependent receptor-like beta-barrel" evidence="18">
    <location>
        <begin position="299"/>
        <end position="756"/>
    </location>
</feature>
<keyword evidence="3 14" id="KW-0813">Transport</keyword>
<dbReference type="FunFam" id="2.170.130.10:FF:000001">
    <property type="entry name" value="Catecholate siderophore TonB-dependent receptor"/>
    <property type="match status" value="1"/>
</dbReference>
<keyword evidence="13 14" id="KW-0998">Cell outer membrane</keyword>
<dbReference type="GO" id="GO:0009279">
    <property type="term" value="C:cell outer membrane"/>
    <property type="evidence" value="ECO:0007669"/>
    <property type="project" value="UniProtKB-SubCell"/>
</dbReference>
<dbReference type="Gene3D" id="2.40.170.20">
    <property type="entry name" value="TonB-dependent receptor, beta-barrel domain"/>
    <property type="match status" value="1"/>
</dbReference>
<evidence type="ECO:0000256" key="10">
    <source>
        <dbReference type="ARBA" id="ARBA00023077"/>
    </source>
</evidence>
<dbReference type="GO" id="GO:0015344">
    <property type="term" value="F:siderophore uptake transmembrane transporter activity"/>
    <property type="evidence" value="ECO:0007669"/>
    <property type="project" value="TreeGrafter"/>
</dbReference>
<feature type="signal peptide" evidence="17">
    <location>
        <begin position="1"/>
        <end position="35"/>
    </location>
</feature>
<feature type="compositionally biased region" description="Low complexity" evidence="16">
    <location>
        <begin position="50"/>
        <end position="61"/>
    </location>
</feature>
<keyword evidence="8" id="KW-0408">Iron</keyword>
<evidence type="ECO:0000256" key="16">
    <source>
        <dbReference type="SAM" id="MobiDB-lite"/>
    </source>
</evidence>
<evidence type="ECO:0000256" key="13">
    <source>
        <dbReference type="ARBA" id="ARBA00023237"/>
    </source>
</evidence>
<comment type="subcellular location">
    <subcellularLocation>
        <location evidence="1 14">Cell outer membrane</location>
        <topology evidence="1 14">Multi-pass membrane protein</topology>
    </subcellularLocation>
</comment>
<dbReference type="PANTHER" id="PTHR32552">
    <property type="entry name" value="FERRICHROME IRON RECEPTOR-RELATED"/>
    <property type="match status" value="1"/>
</dbReference>
<dbReference type="InterPro" id="IPR039426">
    <property type="entry name" value="TonB-dep_rcpt-like"/>
</dbReference>
<dbReference type="InterPro" id="IPR012910">
    <property type="entry name" value="Plug_dom"/>
</dbReference>
<accession>A0A7Z2VTL6</accession>
<evidence type="ECO:0000313" key="21">
    <source>
        <dbReference type="Proteomes" id="UP000502415"/>
    </source>
</evidence>
<dbReference type="GO" id="GO:0015891">
    <property type="term" value="P:siderophore transport"/>
    <property type="evidence" value="ECO:0007669"/>
    <property type="project" value="InterPro"/>
</dbReference>
<dbReference type="GO" id="GO:0038023">
    <property type="term" value="F:signaling receptor activity"/>
    <property type="evidence" value="ECO:0007669"/>
    <property type="project" value="InterPro"/>
</dbReference>
<gene>
    <name evidence="20" type="ORF">HH212_00550</name>
</gene>
<evidence type="ECO:0000259" key="18">
    <source>
        <dbReference type="Pfam" id="PF00593"/>
    </source>
</evidence>
<evidence type="ECO:0000256" key="4">
    <source>
        <dbReference type="ARBA" id="ARBA00022452"/>
    </source>
</evidence>
<name>A0A7Z2VTL6_9BURK</name>
<dbReference type="AlphaFoldDB" id="A0A7Z2VTL6"/>
<dbReference type="EMBL" id="CP051685">
    <property type="protein sequence ID" value="QJD98714.1"/>
    <property type="molecule type" value="Genomic_DNA"/>
</dbReference>
<keyword evidence="12 20" id="KW-0675">Receptor</keyword>
<keyword evidence="4 14" id="KW-1134">Transmembrane beta strand</keyword>
<keyword evidence="5" id="KW-0410">Iron transport</keyword>
<dbReference type="RefSeq" id="WP_169433614.1">
    <property type="nucleotide sequence ID" value="NZ_CP051685.1"/>
</dbReference>
<evidence type="ECO:0000256" key="15">
    <source>
        <dbReference type="RuleBase" id="RU003357"/>
    </source>
</evidence>
<keyword evidence="7 17" id="KW-0732">Signal</keyword>
<keyword evidence="6 14" id="KW-0812">Transmembrane</keyword>
<keyword evidence="21" id="KW-1185">Reference proteome</keyword>
<evidence type="ECO:0000256" key="5">
    <source>
        <dbReference type="ARBA" id="ARBA00022496"/>
    </source>
</evidence>
<feature type="region of interest" description="Disordered" evidence="16">
    <location>
        <begin position="50"/>
        <end position="80"/>
    </location>
</feature>
<evidence type="ECO:0000256" key="17">
    <source>
        <dbReference type="SAM" id="SignalP"/>
    </source>
</evidence>
<proteinExistence type="inferred from homology"/>
<feature type="compositionally biased region" description="Basic and acidic residues" evidence="16">
    <location>
        <begin position="62"/>
        <end position="80"/>
    </location>
</feature>
<evidence type="ECO:0000256" key="6">
    <source>
        <dbReference type="ARBA" id="ARBA00022692"/>
    </source>
</evidence>
<comment type="similarity">
    <text evidence="2 14 15">Belongs to the TonB-dependent receptor family.</text>
</comment>
<evidence type="ECO:0000256" key="9">
    <source>
        <dbReference type="ARBA" id="ARBA00023065"/>
    </source>
</evidence>
<dbReference type="CDD" id="cd01347">
    <property type="entry name" value="ligand_gated_channel"/>
    <property type="match status" value="1"/>
</dbReference>
<dbReference type="NCBIfam" id="NF007349">
    <property type="entry name" value="PRK09840.1"/>
    <property type="match status" value="1"/>
</dbReference>
<evidence type="ECO:0000256" key="14">
    <source>
        <dbReference type="PROSITE-ProRule" id="PRU01360"/>
    </source>
</evidence>
<evidence type="ECO:0000259" key="19">
    <source>
        <dbReference type="Pfam" id="PF07715"/>
    </source>
</evidence>
<dbReference type="InterPro" id="IPR000531">
    <property type="entry name" value="Beta-barrel_TonB"/>
</dbReference>
<dbReference type="NCBIfam" id="TIGR01783">
    <property type="entry name" value="TonB-siderophor"/>
    <property type="match status" value="1"/>
</dbReference>
<dbReference type="PANTHER" id="PTHR32552:SF89">
    <property type="entry name" value="CATECHOLATE SIDEROPHORE RECEPTOR FIU"/>
    <property type="match status" value="1"/>
</dbReference>
<evidence type="ECO:0000256" key="1">
    <source>
        <dbReference type="ARBA" id="ARBA00004571"/>
    </source>
</evidence>
<dbReference type="Pfam" id="PF07715">
    <property type="entry name" value="Plug"/>
    <property type="match status" value="1"/>
</dbReference>
<evidence type="ECO:0000256" key="12">
    <source>
        <dbReference type="ARBA" id="ARBA00023170"/>
    </source>
</evidence>
<dbReference type="Gene3D" id="2.170.130.10">
    <property type="entry name" value="TonB-dependent receptor, plug domain"/>
    <property type="match status" value="1"/>
</dbReference>
<evidence type="ECO:0000256" key="11">
    <source>
        <dbReference type="ARBA" id="ARBA00023136"/>
    </source>
</evidence>
<feature type="domain" description="TonB-dependent receptor plug" evidence="19">
    <location>
        <begin position="91"/>
        <end position="190"/>
    </location>
</feature>
<evidence type="ECO:0000256" key="2">
    <source>
        <dbReference type="ARBA" id="ARBA00009810"/>
    </source>
</evidence>
<evidence type="ECO:0000256" key="7">
    <source>
        <dbReference type="ARBA" id="ARBA00022729"/>
    </source>
</evidence>
<evidence type="ECO:0000313" key="20">
    <source>
        <dbReference type="EMBL" id="QJD98714.1"/>
    </source>
</evidence>
<protein>
    <submittedName>
        <fullName evidence="20">Catecholate siderophore receptor Fiu</fullName>
    </submittedName>
</protein>
<keyword evidence="11 14" id="KW-0472">Membrane</keyword>
<keyword evidence="9" id="KW-0406">Ion transport</keyword>
<dbReference type="PROSITE" id="PS52016">
    <property type="entry name" value="TONB_DEPENDENT_REC_3"/>
    <property type="match status" value="1"/>
</dbReference>
<feature type="chain" id="PRO_5030950586" evidence="17">
    <location>
        <begin position="36"/>
        <end position="788"/>
    </location>
</feature>
<reference evidence="20 21" key="1">
    <citation type="submission" date="2020-04" db="EMBL/GenBank/DDBJ databases">
        <title>Genome sequencing of novel species.</title>
        <authorList>
            <person name="Heo J."/>
            <person name="Kim S.-J."/>
            <person name="Kim J.-S."/>
            <person name="Hong S.-B."/>
            <person name="Kwon S.-W."/>
        </authorList>
    </citation>
    <scope>NUCLEOTIDE SEQUENCE [LARGE SCALE GENOMIC DNA]</scope>
    <source>
        <strain evidence="20 21">GN2-R2</strain>
    </source>
</reference>
<evidence type="ECO:0000256" key="3">
    <source>
        <dbReference type="ARBA" id="ARBA00022448"/>
    </source>
</evidence>
<evidence type="ECO:0000256" key="8">
    <source>
        <dbReference type="ARBA" id="ARBA00023004"/>
    </source>
</evidence>
<organism evidence="20 21">
    <name type="scientific">Massilia forsythiae</name>
    <dbReference type="NCBI Taxonomy" id="2728020"/>
    <lineage>
        <taxon>Bacteria</taxon>
        <taxon>Pseudomonadati</taxon>
        <taxon>Pseudomonadota</taxon>
        <taxon>Betaproteobacteria</taxon>
        <taxon>Burkholderiales</taxon>
        <taxon>Oxalobacteraceae</taxon>
        <taxon>Telluria group</taxon>
        <taxon>Massilia</taxon>
    </lineage>
</organism>